<dbReference type="GO" id="GO:0004725">
    <property type="term" value="F:protein tyrosine phosphatase activity"/>
    <property type="evidence" value="ECO:0007669"/>
    <property type="project" value="InterPro"/>
</dbReference>
<dbReference type="Pfam" id="PF04051">
    <property type="entry name" value="TRAPP"/>
    <property type="match status" value="1"/>
</dbReference>
<dbReference type="InterPro" id="IPR024096">
    <property type="entry name" value="NO_sig/Golgi_transp_ligand-bd"/>
</dbReference>
<keyword evidence="11" id="KW-1185">Reference proteome</keyword>
<dbReference type="SUPFAM" id="SSF56672">
    <property type="entry name" value="DNA/RNA polymerases"/>
    <property type="match status" value="1"/>
</dbReference>
<dbReference type="Gene3D" id="1.10.150.20">
    <property type="entry name" value="5' to 3' exonuclease, C-terminal subdomain"/>
    <property type="match status" value="1"/>
</dbReference>
<dbReference type="PANTHER" id="PTHR10267">
    <property type="entry name" value="DNA POLYMERASE SUBUNIT GAMMA-1"/>
    <property type="match status" value="1"/>
</dbReference>
<dbReference type="GO" id="GO:0005760">
    <property type="term" value="C:gamma DNA polymerase complex"/>
    <property type="evidence" value="ECO:0007669"/>
    <property type="project" value="InterPro"/>
</dbReference>
<dbReference type="PROSITE" id="PS50056">
    <property type="entry name" value="TYR_PHOSPHATASE_2"/>
    <property type="match status" value="1"/>
</dbReference>
<dbReference type="PROSITE" id="PS00447">
    <property type="entry name" value="DNA_POLYMERASE_A"/>
    <property type="match status" value="1"/>
</dbReference>
<organism evidence="10 11">
    <name type="scientific">Caenorhabditis briggsae</name>
    <dbReference type="NCBI Taxonomy" id="6238"/>
    <lineage>
        <taxon>Eukaryota</taxon>
        <taxon>Metazoa</taxon>
        <taxon>Ecdysozoa</taxon>
        <taxon>Nematoda</taxon>
        <taxon>Chromadorea</taxon>
        <taxon>Rhabditida</taxon>
        <taxon>Rhabditina</taxon>
        <taxon>Rhabditomorpha</taxon>
        <taxon>Rhabditoidea</taxon>
        <taxon>Rhabditidae</taxon>
        <taxon>Peloderinae</taxon>
        <taxon>Caenorhabditis</taxon>
    </lineage>
</organism>
<dbReference type="InterPro" id="IPR019760">
    <property type="entry name" value="DNA-dir_DNA_pol_A_CS"/>
</dbReference>
<evidence type="ECO:0000256" key="2">
    <source>
        <dbReference type="ARBA" id="ARBA00006218"/>
    </source>
</evidence>
<dbReference type="GO" id="GO:0005794">
    <property type="term" value="C:Golgi apparatus"/>
    <property type="evidence" value="ECO:0007669"/>
    <property type="project" value="UniProtKB-SubCell"/>
</dbReference>
<dbReference type="SUPFAM" id="SSF111126">
    <property type="entry name" value="Ligand-binding domain in the NO signalling and Golgi transport"/>
    <property type="match status" value="1"/>
</dbReference>
<evidence type="ECO:0000256" key="5">
    <source>
        <dbReference type="ARBA" id="ARBA00022695"/>
    </source>
</evidence>
<dbReference type="eggNOG" id="KOG3315">
    <property type="taxonomic scope" value="Eukaryota"/>
</dbReference>
<dbReference type="InterPro" id="IPR012337">
    <property type="entry name" value="RNaseH-like_sf"/>
</dbReference>
<dbReference type="InterPro" id="IPR000387">
    <property type="entry name" value="Tyr_Pase_dom"/>
</dbReference>
<dbReference type="GO" id="GO:0030008">
    <property type="term" value="C:TRAPP complex"/>
    <property type="evidence" value="ECO:0007669"/>
    <property type="project" value="InterPro"/>
</dbReference>
<dbReference type="GO" id="GO:0048193">
    <property type="term" value="P:Golgi vesicle transport"/>
    <property type="evidence" value="ECO:0007669"/>
    <property type="project" value="InterPro"/>
</dbReference>
<dbReference type="WormBase" id="CBG30119">
    <property type="protein sequence ID" value="CBP44349"/>
    <property type="gene ID" value="WBGene00270443"/>
</dbReference>
<dbReference type="PANTHER" id="PTHR10267:SF0">
    <property type="entry name" value="DNA POLYMERASE SUBUNIT GAMMA-1"/>
    <property type="match status" value="1"/>
</dbReference>
<dbReference type="Gene3D" id="3.90.190.10">
    <property type="entry name" value="Protein tyrosine phosphatase superfamily"/>
    <property type="match status" value="1"/>
</dbReference>
<comment type="subcellular location">
    <subcellularLocation>
        <location evidence="1">Golgi apparatus</location>
        <location evidence="1">cis-Golgi network</location>
    </subcellularLocation>
</comment>
<dbReference type="Pfam" id="PF18136">
    <property type="entry name" value="DNApol_Exo"/>
    <property type="match status" value="1"/>
</dbReference>
<name>A8XYY3_CAEBR</name>
<dbReference type="InterPro" id="IPR043502">
    <property type="entry name" value="DNA/RNA_pol_sf"/>
</dbReference>
<dbReference type="STRING" id="6238.A8XYY3"/>
<evidence type="ECO:0000256" key="7">
    <source>
        <dbReference type="ARBA" id="ARBA00031966"/>
    </source>
</evidence>
<proteinExistence type="inferred from homology"/>
<dbReference type="SMART" id="SM00404">
    <property type="entry name" value="PTPc_motif"/>
    <property type="match status" value="1"/>
</dbReference>
<evidence type="ECO:0000313" key="12">
    <source>
        <dbReference type="WormBase" id="CBG20918"/>
    </source>
</evidence>
<dbReference type="InterPro" id="IPR007194">
    <property type="entry name" value="TRAPP_component"/>
</dbReference>
<comment type="similarity">
    <text evidence="2">Belongs to the TRAPP small subunits family. BET3 subfamily.</text>
</comment>
<evidence type="ECO:0000313" key="13">
    <source>
        <dbReference type="WormBase" id="CBG30119"/>
    </source>
</evidence>
<dbReference type="Pfam" id="PF00102">
    <property type="entry name" value="Y_phosphatase"/>
    <property type="match status" value="1"/>
</dbReference>
<evidence type="ECO:0000313" key="11">
    <source>
        <dbReference type="Proteomes" id="UP000008549"/>
    </source>
</evidence>
<dbReference type="WormBase" id="CBG20918">
    <property type="protein sequence ID" value="CBP04947"/>
    <property type="gene ID" value="WBGene00039821"/>
    <property type="gene designation" value="Cbr-trpp-5"/>
</dbReference>
<dbReference type="GO" id="GO:0003887">
    <property type="term" value="F:DNA-directed DNA polymerase activity"/>
    <property type="evidence" value="ECO:0000318"/>
    <property type="project" value="GO_Central"/>
</dbReference>
<dbReference type="SUPFAM" id="SSF53098">
    <property type="entry name" value="Ribonuclease H-like"/>
    <property type="match status" value="1"/>
</dbReference>
<dbReference type="InterPro" id="IPR041336">
    <property type="entry name" value="DNApol_Exo"/>
</dbReference>
<dbReference type="InterPro" id="IPR002297">
    <property type="entry name" value="DNA-dir_DNA_pol_A_mt"/>
</dbReference>
<dbReference type="eggNOG" id="KOG0789">
    <property type="taxonomic scope" value="Eukaryota"/>
</dbReference>
<accession>A8XYY3</accession>
<feature type="domain" description="Tyrosine specific protein phosphatases" evidence="9">
    <location>
        <begin position="1476"/>
        <end position="1523"/>
    </location>
</feature>
<dbReference type="GO" id="GO:0006264">
    <property type="term" value="P:mitochondrial DNA replication"/>
    <property type="evidence" value="ECO:0000318"/>
    <property type="project" value="GO_Central"/>
</dbReference>
<reference evidence="10 11" key="1">
    <citation type="journal article" date="2003" name="PLoS Biol.">
        <title>The genome sequence of Caenorhabditis briggsae: a platform for comparative genomics.</title>
        <authorList>
            <person name="Stein L.D."/>
            <person name="Bao Z."/>
            <person name="Blasiar D."/>
            <person name="Blumenthal T."/>
            <person name="Brent M.R."/>
            <person name="Chen N."/>
            <person name="Chinwalla A."/>
            <person name="Clarke L."/>
            <person name="Clee C."/>
            <person name="Coghlan A."/>
            <person name="Coulson A."/>
            <person name="D'Eustachio P."/>
            <person name="Fitch D.H."/>
            <person name="Fulton L.A."/>
            <person name="Fulton R.E."/>
            <person name="Griffiths-Jones S."/>
            <person name="Harris T.W."/>
            <person name="Hillier L.W."/>
            <person name="Kamath R."/>
            <person name="Kuwabara P.E."/>
            <person name="Mardis E.R."/>
            <person name="Marra M.A."/>
            <person name="Miner T.L."/>
            <person name="Minx P."/>
            <person name="Mullikin J.C."/>
            <person name="Plumb R.W."/>
            <person name="Rogers J."/>
            <person name="Schein J.E."/>
            <person name="Sohrmann M."/>
            <person name="Spieth J."/>
            <person name="Stajich J.E."/>
            <person name="Wei C."/>
            <person name="Willey D."/>
            <person name="Wilson R.K."/>
            <person name="Durbin R."/>
            <person name="Waterston R.H."/>
        </authorList>
    </citation>
    <scope>NUCLEOTIDE SEQUENCE [LARGE SCALE GENOMIC DNA]</scope>
    <source>
        <strain evidence="10 11">AF16</strain>
    </source>
</reference>
<evidence type="ECO:0000256" key="3">
    <source>
        <dbReference type="ARBA" id="ARBA00012417"/>
    </source>
</evidence>
<evidence type="ECO:0000259" key="8">
    <source>
        <dbReference type="PROSITE" id="PS50055"/>
    </source>
</evidence>
<dbReference type="Gene3D" id="3.30.420.390">
    <property type="match status" value="1"/>
</dbReference>
<dbReference type="InterPro" id="IPR029021">
    <property type="entry name" value="Prot-tyrosine_phosphatase-like"/>
</dbReference>
<keyword evidence="5" id="KW-0548">Nucleotidyltransferase</keyword>
<evidence type="ECO:0000256" key="6">
    <source>
        <dbReference type="ARBA" id="ARBA00022932"/>
    </source>
</evidence>
<dbReference type="EMBL" id="HE600928">
    <property type="protein sequence ID" value="CAP37850.2"/>
    <property type="molecule type" value="Genomic_DNA"/>
</dbReference>
<dbReference type="GO" id="GO:0003677">
    <property type="term" value="F:DNA binding"/>
    <property type="evidence" value="ECO:0007669"/>
    <property type="project" value="InterPro"/>
</dbReference>
<feature type="domain" description="Tyrosine-protein phosphatase" evidence="8">
    <location>
        <begin position="1306"/>
        <end position="1532"/>
    </location>
</feature>
<keyword evidence="4" id="KW-0808">Transferase</keyword>
<protein>
    <recommendedName>
        <fullName evidence="3">DNA-directed DNA polymerase</fullName>
        <ecNumber evidence="3">2.7.7.7</ecNumber>
    </recommendedName>
    <alternativeName>
        <fullName evidence="7">Mitochondrial DNA polymerase catalytic subunit</fullName>
    </alternativeName>
</protein>
<dbReference type="Gene3D" id="3.30.1380.20">
    <property type="entry name" value="Trafficking protein particle complex subunit 3"/>
    <property type="match status" value="1"/>
</dbReference>
<dbReference type="GO" id="GO:0008408">
    <property type="term" value="F:3'-5' exonuclease activity"/>
    <property type="evidence" value="ECO:0000318"/>
    <property type="project" value="GO_Central"/>
</dbReference>
<dbReference type="HOGENOM" id="CLU_244862_0_0_1"/>
<dbReference type="PROSITE" id="PS50055">
    <property type="entry name" value="TYR_PHOSPHATASE_PTP"/>
    <property type="match status" value="1"/>
</dbReference>
<dbReference type="FunFam" id="1.10.150.20:FF:000091">
    <property type="entry name" value="Unplaced genomic scaffold supercont1.20, whole genome shotgun sequence"/>
    <property type="match status" value="1"/>
</dbReference>
<evidence type="ECO:0000256" key="1">
    <source>
        <dbReference type="ARBA" id="ARBA00004222"/>
    </source>
</evidence>
<dbReference type="InterPro" id="IPR003595">
    <property type="entry name" value="Tyr_Pase_cat"/>
</dbReference>
<evidence type="ECO:0000256" key="4">
    <source>
        <dbReference type="ARBA" id="ARBA00022679"/>
    </source>
</evidence>
<dbReference type="InterPro" id="IPR000242">
    <property type="entry name" value="PTP_cat"/>
</dbReference>
<dbReference type="InterPro" id="IPR016696">
    <property type="entry name" value="TRAPP-I_su5"/>
</dbReference>
<dbReference type="GO" id="GO:0005739">
    <property type="term" value="C:mitochondrion"/>
    <property type="evidence" value="ECO:0000318"/>
    <property type="project" value="GO_Central"/>
</dbReference>
<keyword evidence="6" id="KW-0239">DNA-directed DNA polymerase</keyword>
<dbReference type="InterPro" id="IPR001098">
    <property type="entry name" value="DNA-dir_DNA_pol_A_palm_dom"/>
</dbReference>
<reference evidence="10 11" key="2">
    <citation type="journal article" date="2011" name="PLoS Genet.">
        <title>Caenorhabditis briggsae recombinant inbred line genotypes reveal inter-strain incompatibility and the evolution of recombination.</title>
        <authorList>
            <person name="Ross J.A."/>
            <person name="Koboldt D.C."/>
            <person name="Staisch J.E."/>
            <person name="Chamberlin H.M."/>
            <person name="Gupta B.P."/>
            <person name="Miller R.D."/>
            <person name="Baird S.E."/>
            <person name="Haag E.S."/>
        </authorList>
    </citation>
    <scope>NUCLEOTIDE SEQUENCE [LARGE SCALE GENOMIC DNA]</scope>
    <source>
        <strain evidence="10 11">AF16</strain>
    </source>
</reference>
<dbReference type="FunCoup" id="A8XYY3">
    <property type="interactions" value="1115"/>
</dbReference>
<dbReference type="SMART" id="SM00482">
    <property type="entry name" value="POLAc"/>
    <property type="match status" value="1"/>
</dbReference>
<dbReference type="InParanoid" id="A8XYY3"/>
<dbReference type="Proteomes" id="UP000008549">
    <property type="component" value="Unassembled WGS sequence"/>
</dbReference>
<evidence type="ECO:0000259" key="9">
    <source>
        <dbReference type="PROSITE" id="PS50056"/>
    </source>
</evidence>
<dbReference type="eggNOG" id="KOG3657">
    <property type="taxonomic scope" value="Eukaryota"/>
</dbReference>
<dbReference type="EC" id="2.7.7.7" evidence="3"/>
<dbReference type="PRINTS" id="PR00867">
    <property type="entry name" value="DNAPOLG"/>
</dbReference>
<evidence type="ECO:0000313" key="10">
    <source>
        <dbReference type="EMBL" id="CAP37850.2"/>
    </source>
</evidence>
<dbReference type="CDD" id="cd14943">
    <property type="entry name" value="TRAPPC5_Trs31"/>
    <property type="match status" value="1"/>
</dbReference>
<dbReference type="FunFam" id="3.30.420.390:FF:000009">
    <property type="entry name" value="POLG (Mitochondrial DNA POLymerase Gamma)"/>
    <property type="match status" value="1"/>
</dbReference>
<dbReference type="CDD" id="cd00047">
    <property type="entry name" value="PTPc"/>
    <property type="match status" value="1"/>
</dbReference>
<dbReference type="SUPFAM" id="SSF52799">
    <property type="entry name" value="(Phosphotyrosine protein) phosphatases II"/>
    <property type="match status" value="1"/>
</dbReference>
<dbReference type="SMART" id="SM00194">
    <property type="entry name" value="PTPc"/>
    <property type="match status" value="1"/>
</dbReference>
<gene>
    <name evidence="12" type="primary">trpp-5</name>
    <name evidence="10 12" type="ORF">CBG20918</name>
    <name evidence="13" type="ORF">CBG30119</name>
    <name evidence="10" type="ORF">CBG_20918</name>
</gene>
<sequence length="1587" mass="179489">MAKTTGILDKSLSRGKGEINLSTFAVLFSEMVLYAQNRSETVTDIHDKIASYGKQVGLRMFDIIVLREKGYKRETKLLGMLMFIKSTVWKNLFGKEADKLERSNDDHCTYLLIEKDPLMNTYISVPRDKGVLNCAAFAAGIVEAILDSVSRFFRSLGVSRMRSLHVFRRFSISSRRSNFERKTIETVCPRIHKYLFPHVSTPTTSSATEYSGVLPLLVAENVVDHFRVLAERQTGNYRKLLEEACRFNLAKATEVLEYIDKNELWCYSTGWTRYPLSNPSNPETIESPSDPILFFDIELVVRDGTLPTLAIALGKDAWYGWCSDRLINETDYPEVPTQDHLIPIGDIGTEKIVIGHNVGFDRARCLEAYQRENGCKIRFMDTMSMSIPMFGMADHQQALFGMYDTDNNEPNSDWVNTWKDRVSKNSLLAVHNHFYPYKEVEKPKIDDESKDKLRSAFVKEPIETIRAKFQKLMTYCARDNILCAEIYYGLWPEFVKRFPHPATLSGMLNMGNVYLPINSYWKIFYERNVQICAEKKTLATRRIVEAARMLEKGLVGEEEEEENPMPPGPEDVWMWNQDWTLNSKLACSEWLIKLFKARKFANLSLEEVESEHIALKSQLIPGIFGFVFGPFPLFKTRSKGWGFLVPNWKAVEKALEDPDVSFIEMKTDAKEDAVKKRFPLRSFYETVQNNVYEFGEYPISEDRKGFEMDEAGLVRFYQMDHPTGEGNVGDPLTKHFAKDLKEQVLRPTRYEQLFRVVLDSIQTTQFWTSYSDRYRQEVAIWYPEKSWKSGEIDMMEGAIAAAVVPAGTVSRRSVHKLWVTLTNQSTGHVIGTGIKAMVQAPKGFKLVGADVDSQEQWLAALYGDASAEKRLPLEHRVPGKTAFSNMMLAGSKSDNTDLHSVVANQLKISRNHAKVLNYARLYGSGETHAGKHLMRVGGMKQTDAEATASQLFKLTKGETAKYMKVDSKMNCLVDRYIEEMQKNPDESKILTIDGVYYLPSYSSQFSYETVGFEDWLLSKYSDLLNDGSHHDNLIYSIYENPAEPRKLFVGGYESSTFNFLETSAAAHDLRTPILGCQIADSLGKLPEGTPDSAFFDRKYKRSVMNWIVQSSAVDFLHLLLISMQWLCDTYQIDARFVISIHDEVRYMCAEKDAPRLALALQLSNLLVRAYISHRVGICQLPNKSNPTPSEPSKPAAAAKVKNATICDDEPATSKLPPSPPCIVMPPDVKPAPPPPAPVVKPAAPPVLVVSPAPVTTDPLTPYSPATLNSTLSFTEKWMGEETAKIWLEKVDFLKTKQEFEQIQNVVVPVDACKKWKANRALNQPPQDDFPVLDANLVVFENTYVNMSAIDVALPKSKIFMCQIPLKGSEEAFWKTAFDRQISYMEIITDQEPIEFFPIGNGEHVYHGTMFVNNRRVEAVSEDVTRFAIEVLPEGCSNSIICTITIVKNWSPDSVHAKQAVVIKEIIEMTTFLTKHGAGRAGYFVALAVVVHKLDKATEPPIQEIVKSLRGQRPRAVESLTQYVSLYTTLFYYTKRKVGRSDGDKKAAMECDEPTCKKTVQLTTTFTNALIAEINAAAGRSTLTVTIK</sequence>